<feature type="compositionally biased region" description="Basic and acidic residues" evidence="1">
    <location>
        <begin position="261"/>
        <end position="283"/>
    </location>
</feature>
<dbReference type="Proteomes" id="UP001168146">
    <property type="component" value="Unassembled WGS sequence"/>
</dbReference>
<reference evidence="2" key="1">
    <citation type="submission" date="2021-12" db="EMBL/GenBank/DDBJ databases">
        <title>Black yeast isolated from Biological Soil Crust.</title>
        <authorList>
            <person name="Kurbessoian T."/>
        </authorList>
    </citation>
    <scope>NUCLEOTIDE SEQUENCE</scope>
    <source>
        <strain evidence="2">CCFEE 5208</strain>
    </source>
</reference>
<evidence type="ECO:0000313" key="2">
    <source>
        <dbReference type="EMBL" id="KAK0315070.1"/>
    </source>
</evidence>
<name>A0AAN6FD08_9PEZI</name>
<proteinExistence type="predicted"/>
<evidence type="ECO:0000256" key="1">
    <source>
        <dbReference type="SAM" id="MobiDB-lite"/>
    </source>
</evidence>
<accession>A0AAN6FD08</accession>
<protein>
    <submittedName>
        <fullName evidence="2">Uncharacterized protein</fullName>
    </submittedName>
</protein>
<sequence length="496" mass="55218">MGPVNFPWQLMEAARHAVIILYEHFDIPDEQRYDIFKHAFLEDAQTLRPGTDIKMYSLSDAYNCRLRSDRKPWWITHDGDRPNGAERARRNAVRATALVKLQTAAYELGIVNATKANTAVASGEHALSANEDVMERAIIDGDDIGSFTGAEIVPDVTEAESHVAPIQRDNEQQDEQRAVGSSELGRFASWPMADLLDGMSIHLEKPEYSDLLQFCRTHAKKRKLSIVQYLERRLNQAGSKRAKVAQQSGRLALASPDGPEPEDRPYEREVSDDMSLRIPDQRKLTKRKSRRRNVAEAGLTRPSQRLSPLSERILNMVHHCDCTWQDTSPSCPAGTFVDSADEVYKTGGKVFRTFINDKLEDVMICQPSICNYCTPGKDNAGASIADAAPSSRESATHVLNGLPFVHNGDVTLNGRGMPRYFKGTSSGWSPVFPKDMYQSVVDFTVDGETVEKVAVMACYARNCDSCTSKMTVDAEVVDYRPVSRANKRQKVGVAEG</sequence>
<evidence type="ECO:0000313" key="3">
    <source>
        <dbReference type="Proteomes" id="UP001168146"/>
    </source>
</evidence>
<feature type="region of interest" description="Disordered" evidence="1">
    <location>
        <begin position="237"/>
        <end position="302"/>
    </location>
</feature>
<dbReference type="EMBL" id="JASUXU010000053">
    <property type="protein sequence ID" value="KAK0315070.1"/>
    <property type="molecule type" value="Genomic_DNA"/>
</dbReference>
<comment type="caution">
    <text evidence="2">The sequence shown here is derived from an EMBL/GenBank/DDBJ whole genome shotgun (WGS) entry which is preliminary data.</text>
</comment>
<organism evidence="2 3">
    <name type="scientific">Friedmanniomyces endolithicus</name>
    <dbReference type="NCBI Taxonomy" id="329885"/>
    <lineage>
        <taxon>Eukaryota</taxon>
        <taxon>Fungi</taxon>
        <taxon>Dikarya</taxon>
        <taxon>Ascomycota</taxon>
        <taxon>Pezizomycotina</taxon>
        <taxon>Dothideomycetes</taxon>
        <taxon>Dothideomycetidae</taxon>
        <taxon>Mycosphaerellales</taxon>
        <taxon>Teratosphaeriaceae</taxon>
        <taxon>Friedmanniomyces</taxon>
    </lineage>
</organism>
<gene>
    <name evidence="2" type="ORF">LTR82_012852</name>
</gene>
<dbReference type="AlphaFoldDB" id="A0AAN6FD08"/>